<dbReference type="AlphaFoldDB" id="S3MV13"/>
<evidence type="ECO:0000313" key="1">
    <source>
        <dbReference type="EMBL" id="EPF71600.1"/>
    </source>
</evidence>
<dbReference type="HOGENOM" id="CLU_2857500_0_0_6"/>
<name>S3MV13_9GAMM</name>
<dbReference type="Proteomes" id="UP000014568">
    <property type="component" value="Unassembled WGS sequence"/>
</dbReference>
<sequence>MFHILPPKGSSDEYLDESYEEDFIVFIEENDEKLFKHDMRSFSLFIEVYYIDQCNFELLNNSRL</sequence>
<proteinExistence type="predicted"/>
<organism evidence="1 2">
    <name type="scientific">Acinetobacter rudis CIP 110305</name>
    <dbReference type="NCBI Taxonomy" id="421052"/>
    <lineage>
        <taxon>Bacteria</taxon>
        <taxon>Pseudomonadati</taxon>
        <taxon>Pseudomonadota</taxon>
        <taxon>Gammaproteobacteria</taxon>
        <taxon>Moraxellales</taxon>
        <taxon>Moraxellaceae</taxon>
        <taxon>Acinetobacter</taxon>
    </lineage>
</organism>
<reference evidence="1 2" key="1">
    <citation type="submission" date="2013-06" db="EMBL/GenBank/DDBJ databases">
        <title>The Genome Sequence of Acinetobacter rudis CIP 110305.</title>
        <authorList>
            <consortium name="The Broad Institute Genome Sequencing Platform"/>
            <consortium name="The Broad Institute Genome Sequencing Center for Infectious Disease"/>
            <person name="Cerqueira G."/>
            <person name="Feldgarden M."/>
            <person name="Courvalin P."/>
            <person name="Perichon B."/>
            <person name="Grillot-Courvalin C."/>
            <person name="Clermont D."/>
            <person name="Rocha E."/>
            <person name="Yoon E.-J."/>
            <person name="Nemec A."/>
            <person name="Young S.K."/>
            <person name="Zeng Q."/>
            <person name="Gargeya S."/>
            <person name="Fitzgerald M."/>
            <person name="Abouelleil A."/>
            <person name="Alvarado L."/>
            <person name="Berlin A.M."/>
            <person name="Chapman S.B."/>
            <person name="Dewar J."/>
            <person name="Goldberg J."/>
            <person name="Griggs A."/>
            <person name="Gujja S."/>
            <person name="Hansen M."/>
            <person name="Howarth C."/>
            <person name="Imamovic A."/>
            <person name="Larimer J."/>
            <person name="McCowan C."/>
            <person name="Murphy C."/>
            <person name="Pearson M."/>
            <person name="Priest M."/>
            <person name="Roberts A."/>
            <person name="Saif S."/>
            <person name="Shea T."/>
            <person name="Sykes S."/>
            <person name="Wortman J."/>
            <person name="Nusbaum C."/>
            <person name="Birren B."/>
        </authorList>
    </citation>
    <scope>NUCLEOTIDE SEQUENCE [LARGE SCALE GENOMIC DNA]</scope>
    <source>
        <strain evidence="1 2">CIP 110305</strain>
    </source>
</reference>
<dbReference type="EMBL" id="ATGI01000032">
    <property type="protein sequence ID" value="EPF71600.1"/>
    <property type="molecule type" value="Genomic_DNA"/>
</dbReference>
<evidence type="ECO:0000313" key="2">
    <source>
        <dbReference type="Proteomes" id="UP000014568"/>
    </source>
</evidence>
<protein>
    <submittedName>
        <fullName evidence="1">Uncharacterized protein</fullName>
    </submittedName>
</protein>
<comment type="caution">
    <text evidence="1">The sequence shown here is derived from an EMBL/GenBank/DDBJ whole genome shotgun (WGS) entry which is preliminary data.</text>
</comment>
<gene>
    <name evidence="1" type="ORF">F945_02633</name>
</gene>
<keyword evidence="2" id="KW-1185">Reference proteome</keyword>
<accession>S3MV13</accession>